<comment type="caution">
    <text evidence="3">The sequence shown here is derived from an EMBL/GenBank/DDBJ whole genome shotgun (WGS) entry which is preliminary data.</text>
</comment>
<proteinExistence type="predicted"/>
<accession>A0A815M236</accession>
<evidence type="ECO:0000313" key="5">
    <source>
        <dbReference type="Proteomes" id="UP000663829"/>
    </source>
</evidence>
<sequence>MEMVFDNSLPESTILLKVIEATNFGAFSRTEKMLAENNIVYDEDGLSTISDEAEVIKILFHVIILRYSQKYRRALEILESMNNVFDDHSNGPQRLLFLLEKGFCLKLIRLETKSYLIDHNNMRNNDKIREEPFLIINLLEEAMNVARTKLSTSDNSAREIVFDIQTLIIEEYMELKQNASVDEQLRQVTYVGNPIFKTYFWLQIAKHKLEENNVDDFHSSLDVASYAVLNNDNVLLICEYYLLGAKACFDELNCKDFLICREKIDKLLSKTLFKNDYSSSTAAVSLYSTIISSWYDQYEALCIAFADKLLKPLQIRNTTFERCPDPKWSRMMRREAFRTADWRNMRGYITEEMVLANLFHLESKTVKIPKTDAYLTYKINGLYDEGKIDCLVFSSDFYDLVPTDKILNSENLLKQLSPVLKDVGEEHKFEQNISQIKAEYPDIYADFLLPVENILNAHSIANIKIVSEVDFHRKILGKAAKQMTKNDLAIPSGHCYIQYSSCTLRANDTIYCYVIFGRQNIEFEAIDLKKYDLTVDDFLEDISFMAEGFDEVPEQESASEQNTESQEEENKVTIAEERLKTLRRKFFKILFEPIMVHLETVTCLKIIAEEQLQYIPFSSLLISDDDEMYLIDKFEISFVLSVGVDQIFQLNVPSSQSSVSCKLEIFNTEKIHPELEEKYDLGYSLTDIIDRLKNENVRFESHPRATKKEVDIFFDCRKHSQPTIFHYAGHTFFNEQEMQDPYALSGCMILQHENGKKYVDSMLYSNQIAKYDLRNIKLAVLNSCSTFK</sequence>
<organism evidence="3 5">
    <name type="scientific">Didymodactylos carnosus</name>
    <dbReference type="NCBI Taxonomy" id="1234261"/>
    <lineage>
        <taxon>Eukaryota</taxon>
        <taxon>Metazoa</taxon>
        <taxon>Spiralia</taxon>
        <taxon>Gnathifera</taxon>
        <taxon>Rotifera</taxon>
        <taxon>Eurotatoria</taxon>
        <taxon>Bdelloidea</taxon>
        <taxon>Philodinida</taxon>
        <taxon>Philodinidae</taxon>
        <taxon>Didymodactylos</taxon>
    </lineage>
</organism>
<evidence type="ECO:0000256" key="1">
    <source>
        <dbReference type="SAM" id="Coils"/>
    </source>
</evidence>
<dbReference type="Proteomes" id="UP000663829">
    <property type="component" value="Unassembled WGS sequence"/>
</dbReference>
<keyword evidence="5" id="KW-1185">Reference proteome</keyword>
<name>A0A815M236_9BILA</name>
<evidence type="ECO:0000259" key="2">
    <source>
        <dbReference type="Pfam" id="PF12770"/>
    </source>
</evidence>
<dbReference type="Pfam" id="PF12770">
    <property type="entry name" value="CHAT"/>
    <property type="match status" value="1"/>
</dbReference>
<dbReference type="Proteomes" id="UP000681722">
    <property type="component" value="Unassembled WGS sequence"/>
</dbReference>
<feature type="domain" description="CHAT" evidence="2">
    <location>
        <begin position="584"/>
        <end position="786"/>
    </location>
</feature>
<dbReference type="InterPro" id="IPR024983">
    <property type="entry name" value="CHAT_dom"/>
</dbReference>
<protein>
    <recommendedName>
        <fullName evidence="2">CHAT domain-containing protein</fullName>
    </recommendedName>
</protein>
<feature type="coiled-coil region" evidence="1">
    <location>
        <begin position="558"/>
        <end position="585"/>
    </location>
</feature>
<feature type="non-terminal residue" evidence="3">
    <location>
        <position position="788"/>
    </location>
</feature>
<gene>
    <name evidence="3" type="ORF">GPM918_LOCUS33614</name>
    <name evidence="4" type="ORF">SRO942_LOCUS34301</name>
</gene>
<keyword evidence="1" id="KW-0175">Coiled coil</keyword>
<evidence type="ECO:0000313" key="4">
    <source>
        <dbReference type="EMBL" id="CAF4302086.1"/>
    </source>
</evidence>
<dbReference type="OrthoDB" id="2942533at2759"/>
<evidence type="ECO:0000313" key="3">
    <source>
        <dbReference type="EMBL" id="CAF1416474.1"/>
    </source>
</evidence>
<dbReference type="EMBL" id="CAJNOQ010018051">
    <property type="protein sequence ID" value="CAF1416474.1"/>
    <property type="molecule type" value="Genomic_DNA"/>
</dbReference>
<reference evidence="3" key="1">
    <citation type="submission" date="2021-02" db="EMBL/GenBank/DDBJ databases">
        <authorList>
            <person name="Nowell W R."/>
        </authorList>
    </citation>
    <scope>NUCLEOTIDE SEQUENCE</scope>
</reference>
<dbReference type="AlphaFoldDB" id="A0A815M236"/>
<dbReference type="EMBL" id="CAJOBC010083480">
    <property type="protein sequence ID" value="CAF4302086.1"/>
    <property type="molecule type" value="Genomic_DNA"/>
</dbReference>